<evidence type="ECO:0000313" key="11">
    <source>
        <dbReference type="EMBL" id="KJX94843.1"/>
    </source>
</evidence>
<evidence type="ECO:0000256" key="7">
    <source>
        <dbReference type="ARBA" id="ARBA00023242"/>
    </source>
</evidence>
<evidence type="ECO:0000256" key="4">
    <source>
        <dbReference type="ARBA" id="ARBA00022816"/>
    </source>
</evidence>
<dbReference type="Gene3D" id="2.130.10.10">
    <property type="entry name" value="YVTN repeat-like/Quinoprotein amine dehydrogenase"/>
    <property type="match status" value="1"/>
</dbReference>
<dbReference type="GO" id="GO:0016973">
    <property type="term" value="P:poly(A)+ mRNA export from nucleus"/>
    <property type="evidence" value="ECO:0007669"/>
    <property type="project" value="TreeGrafter"/>
</dbReference>
<keyword evidence="12" id="KW-1185">Reference proteome</keyword>
<dbReference type="STRING" id="1047168.A0A0F4GBR8"/>
<dbReference type="SUPFAM" id="SSF117289">
    <property type="entry name" value="Nucleoporin domain"/>
    <property type="match status" value="1"/>
</dbReference>
<feature type="compositionally biased region" description="Polar residues" evidence="8">
    <location>
        <begin position="54"/>
        <end position="65"/>
    </location>
</feature>
<sequence length="1388" mass="153708">MSNSEDPESGTDRLTRSTARNPRRRQRQSDNDTLKTSAPQRKRSKLSEDVFQPRASTEQIPTTDALQPAANEAPQTNGHHEHLPQHVTASGRHRRASSVDMEIAVRGKKPASKRAMRGDGATVLTQNKCYSTRLLPSTPKELRKEGVDYRGSIDTTGHALAITHDKATVWEYNGHTAGNAKVFDLPFPSRIGEPLPFGALVASGVSNTDVGLVVMSATSGKVFFYESIDRTASLGLFQDRKSSVQGDIGLYSGERVADVVPAEHAGLMVVLDSGRIAHLTLRDPQGKARVVVNFLRASDSRSGGIFGSIKGYLAGAFKKDLAAVRTRPSKIRGQMQAVSLTEGGEVVTWEVDWTGRSECKGTVEIREKLVEELKLLAIPELEGRLSNLAALDFALVDNPIAAHGLELAKLDDVVDQPLHMAVLLRVGGADMYDYAVAALTLTGSHADVHQITYITKYQSKGGGTPNTRPRLVVPKPEHTMFVNFADATVMLPARLPPTEGPEVQLVTADVPKEPYEEALYLRPSRGLVFQSCFAENSKGSSHATCVAFVKNGGLVRISSADVHKIAEGPTISAKTRIENAVFFGILSDNILDFTRIIDAKHSVVDVENAALQVSDEIVRAATPYTTFISPNPTSMEQHLVSKARALQALAGHIRTSYPAIPRQTMWRLLFDAEHVAAGQELWTAFEEHVADSFDGKRKATILDEVCTWFTQDHFAQRSDLANEDPVRRFFIGGLHHLEPLLNHVKLCVAGLKQDDKPPKHILRIVIQANDLWIRSLGTAFTFRGRNASDYGILPDLLEDGVLIETTEYVDLPEFWTSVARLTENTVAIARLSRFIANRYYETGDQEAVVEQMAGELAQFNPSILQLYCQLSEESINWRASRPSQKEREYAETLREHYDSVRYSQLRSLADVGQAEAGMRLAEKYNDMNTLTDLVIAEDQYLIETAEKTPVTTDRQFILNARTEIQAKILTYFERYGEAWATPFFDKMFSDGATGVKLDQAQKTWKSAVTKYLRADSRRAKLCWINDVMEASDFEHAGKALADTASEQENKLWAKKVELSMSRLALMAAEEDAATTRLANGGPVQHSNPATKDLQIVKAQEKLYDHIHGTIIGSLDREAETINCMLKFGTHISDMIALRQLLENGLNMIIDHTVLSIEQLVDVLTLIDIHPDSSEDDDSIGGGEFVLALSALDAAAPSLPSDRFETLLQLIWKRCYIYDDWTQFKLSGKQSDADRTDILRSTIMWSTLRQALDAHLFDSDSSRLRILAPSDCLGSACLPEDFSYRFPDEELLMPILHDCKIQDEILQSFVADRRLDEIAADCLRDAQTQMEGQHAAGKKTARELQEVDVEAEKSVLENGNGHGHLNGYGDANEYANGQYADAGADEDMF</sequence>
<dbReference type="InterPro" id="IPR015943">
    <property type="entry name" value="WD40/YVTN_repeat-like_dom_sf"/>
</dbReference>
<dbReference type="EMBL" id="LAFY01004114">
    <property type="protein sequence ID" value="KJX94843.1"/>
    <property type="molecule type" value="Genomic_DNA"/>
</dbReference>
<protein>
    <submittedName>
        <fullName evidence="11">Nuclear pore complex subunit Nup133-like protein</fullName>
    </submittedName>
</protein>
<feature type="domain" description="Nucleoporin Nup133/Nup155-like N-terminal" evidence="10">
    <location>
        <begin position="125"/>
        <end position="556"/>
    </location>
</feature>
<evidence type="ECO:0000256" key="3">
    <source>
        <dbReference type="ARBA" id="ARBA00022448"/>
    </source>
</evidence>
<dbReference type="PANTHER" id="PTHR13405:SF11">
    <property type="entry name" value="NUCLEAR PORE COMPLEX PROTEIN NUP133"/>
    <property type="match status" value="1"/>
</dbReference>
<comment type="caution">
    <text evidence="11">The sequence shown here is derived from an EMBL/GenBank/DDBJ whole genome shotgun (WGS) entry which is preliminary data.</text>
</comment>
<keyword evidence="6" id="KW-0811">Translocation</keyword>
<dbReference type="InterPro" id="IPR007187">
    <property type="entry name" value="Nucleoporin_Nup133/Nup155_C"/>
</dbReference>
<dbReference type="Pfam" id="PF03177">
    <property type="entry name" value="Nucleoporin_C"/>
    <property type="match status" value="1"/>
</dbReference>
<dbReference type="Proteomes" id="UP000033647">
    <property type="component" value="Unassembled WGS sequence"/>
</dbReference>
<evidence type="ECO:0000256" key="6">
    <source>
        <dbReference type="ARBA" id="ARBA00023010"/>
    </source>
</evidence>
<feature type="domain" description="Nucleoporin Nup133/Nup155-like C-terminal" evidence="9">
    <location>
        <begin position="668"/>
        <end position="1317"/>
    </location>
</feature>
<name>A0A0F4GBR8_9PEZI</name>
<dbReference type="Pfam" id="PF08801">
    <property type="entry name" value="Nucleoporin_N"/>
    <property type="match status" value="1"/>
</dbReference>
<dbReference type="PANTHER" id="PTHR13405">
    <property type="entry name" value="NUCLEAR PORE COMPLEX PROTEIN NUP133"/>
    <property type="match status" value="1"/>
</dbReference>
<gene>
    <name evidence="11" type="ORF">TI39_contig4155g00001</name>
</gene>
<comment type="similarity">
    <text evidence="2">Belongs to the nucleoporin Nup133 family.</text>
</comment>
<evidence type="ECO:0000256" key="2">
    <source>
        <dbReference type="ARBA" id="ARBA00005569"/>
    </source>
</evidence>
<evidence type="ECO:0000256" key="8">
    <source>
        <dbReference type="SAM" id="MobiDB-lite"/>
    </source>
</evidence>
<comment type="subcellular location">
    <subcellularLocation>
        <location evidence="1">Nucleus envelope</location>
    </subcellularLocation>
</comment>
<evidence type="ECO:0000259" key="9">
    <source>
        <dbReference type="Pfam" id="PF03177"/>
    </source>
</evidence>
<feature type="region of interest" description="Disordered" evidence="8">
    <location>
        <begin position="1"/>
        <end position="98"/>
    </location>
</feature>
<keyword evidence="7" id="KW-0539">Nucleus</keyword>
<dbReference type="GO" id="GO:0000972">
    <property type="term" value="P:transcription-dependent tethering of RNA polymerase II gene DNA at nuclear periphery"/>
    <property type="evidence" value="ECO:0007669"/>
    <property type="project" value="TreeGrafter"/>
</dbReference>
<dbReference type="Gene3D" id="1.20.58.1380">
    <property type="match status" value="1"/>
</dbReference>
<dbReference type="OrthoDB" id="103454at2759"/>
<evidence type="ECO:0000256" key="1">
    <source>
        <dbReference type="ARBA" id="ARBA00004259"/>
    </source>
</evidence>
<keyword evidence="5" id="KW-0653">Protein transport</keyword>
<proteinExistence type="inferred from homology"/>
<reference evidence="11 12" key="1">
    <citation type="submission" date="2015-03" db="EMBL/GenBank/DDBJ databases">
        <title>RNA-seq based gene annotation and comparative genomics of four Zymoseptoria species reveal species-specific pathogenicity related genes and transposable element activity.</title>
        <authorList>
            <person name="Grandaubert J."/>
            <person name="Bhattacharyya A."/>
            <person name="Stukenbrock E.H."/>
        </authorList>
    </citation>
    <scope>NUCLEOTIDE SEQUENCE [LARGE SCALE GENOMIC DNA]</scope>
    <source>
        <strain evidence="11 12">Zb18110</strain>
    </source>
</reference>
<evidence type="ECO:0000256" key="5">
    <source>
        <dbReference type="ARBA" id="ARBA00022927"/>
    </source>
</evidence>
<keyword evidence="4" id="KW-0509">mRNA transport</keyword>
<dbReference type="InterPro" id="IPR037624">
    <property type="entry name" value="Nup133-like"/>
</dbReference>
<dbReference type="GO" id="GO:0017056">
    <property type="term" value="F:structural constituent of nuclear pore"/>
    <property type="evidence" value="ECO:0007669"/>
    <property type="project" value="InterPro"/>
</dbReference>
<accession>A0A0F4GBR8</accession>
<evidence type="ECO:0000313" key="12">
    <source>
        <dbReference type="Proteomes" id="UP000033647"/>
    </source>
</evidence>
<keyword evidence="3" id="KW-0813">Transport</keyword>
<evidence type="ECO:0000259" key="10">
    <source>
        <dbReference type="Pfam" id="PF08801"/>
    </source>
</evidence>
<dbReference type="InterPro" id="IPR014908">
    <property type="entry name" value="Nucleoporin_Nup133/Nup155_N"/>
</dbReference>
<organism evidence="11 12">
    <name type="scientific">Zymoseptoria brevis</name>
    <dbReference type="NCBI Taxonomy" id="1047168"/>
    <lineage>
        <taxon>Eukaryota</taxon>
        <taxon>Fungi</taxon>
        <taxon>Dikarya</taxon>
        <taxon>Ascomycota</taxon>
        <taxon>Pezizomycotina</taxon>
        <taxon>Dothideomycetes</taxon>
        <taxon>Dothideomycetidae</taxon>
        <taxon>Mycosphaerellales</taxon>
        <taxon>Mycosphaerellaceae</taxon>
        <taxon>Zymoseptoria</taxon>
    </lineage>
</organism>
<dbReference type="GO" id="GO:0031080">
    <property type="term" value="C:nuclear pore outer ring"/>
    <property type="evidence" value="ECO:0007669"/>
    <property type="project" value="TreeGrafter"/>
</dbReference>
<dbReference type="GO" id="GO:0006606">
    <property type="term" value="P:protein import into nucleus"/>
    <property type="evidence" value="ECO:0007669"/>
    <property type="project" value="TreeGrafter"/>
</dbReference>